<dbReference type="EMBL" id="JACNIG010000159">
    <property type="protein sequence ID" value="MBC8431617.1"/>
    <property type="molecule type" value="Genomic_DNA"/>
</dbReference>
<feature type="transmembrane region" description="Helical" evidence="3">
    <location>
        <begin position="89"/>
        <end position="106"/>
    </location>
</feature>
<dbReference type="InterPro" id="IPR003033">
    <property type="entry name" value="SCP2_sterol-bd_dom"/>
</dbReference>
<dbReference type="InterPro" id="IPR005025">
    <property type="entry name" value="FMN_Rdtase-like_dom"/>
</dbReference>
<evidence type="ECO:0000256" key="2">
    <source>
        <dbReference type="ARBA" id="ARBA00022643"/>
    </source>
</evidence>
<reference evidence="6 7" key="1">
    <citation type="submission" date="2020-08" db="EMBL/GenBank/DDBJ databases">
        <title>Bridging the membrane lipid divide: bacteria of the FCB group superphylum have the potential to synthesize archaeal ether lipids.</title>
        <authorList>
            <person name="Villanueva L."/>
            <person name="Von Meijenfeldt F.A.B."/>
            <person name="Westbye A.B."/>
            <person name="Yadav S."/>
            <person name="Hopmans E.C."/>
            <person name="Dutilh B.E."/>
            <person name="Sinninghe Damste J.S."/>
        </authorList>
    </citation>
    <scope>NUCLEOTIDE SEQUENCE [LARGE SCALE GENOMIC DNA]</scope>
    <source>
        <strain evidence="6">NIOZ-UU17</strain>
    </source>
</reference>
<dbReference type="PANTHER" id="PTHR43278:SF2">
    <property type="entry name" value="IRON-SULFUR FLAVOPROTEIN"/>
    <property type="match status" value="1"/>
</dbReference>
<evidence type="ECO:0000313" key="6">
    <source>
        <dbReference type="EMBL" id="MBC8431617.1"/>
    </source>
</evidence>
<gene>
    <name evidence="6" type="ORF">H8D96_06825</name>
</gene>
<keyword evidence="1" id="KW-0285">Flavoprotein</keyword>
<dbReference type="Proteomes" id="UP000605201">
    <property type="component" value="Unassembled WGS sequence"/>
</dbReference>
<dbReference type="Pfam" id="PF02036">
    <property type="entry name" value="SCP2"/>
    <property type="match status" value="1"/>
</dbReference>
<dbReference type="InterPro" id="IPR051796">
    <property type="entry name" value="ISF_SsuE-like"/>
</dbReference>
<comment type="caution">
    <text evidence="6">The sequence shown here is derived from an EMBL/GenBank/DDBJ whole genome shotgun (WGS) entry which is preliminary data.</text>
</comment>
<dbReference type="InterPro" id="IPR036527">
    <property type="entry name" value="SCP2_sterol-bd_dom_sf"/>
</dbReference>
<proteinExistence type="predicted"/>
<feature type="transmembrane region" description="Helical" evidence="3">
    <location>
        <begin position="7"/>
        <end position="27"/>
    </location>
</feature>
<dbReference type="SUPFAM" id="SSF52218">
    <property type="entry name" value="Flavoproteins"/>
    <property type="match status" value="1"/>
</dbReference>
<name>A0A8J6TQW0_9BACT</name>
<dbReference type="InterPro" id="IPR029039">
    <property type="entry name" value="Flavoprotein-like_sf"/>
</dbReference>
<sequence length="587" mass="65976">MKFIMKYLPFAGIIAINSLAVAGRFRLESLKPYVLAISAVVLVNLIITIAAKVKSYFNYGISGIVILGAFSVFLVPSLGQIYLENVITALYLGLFSVALFPPLFKLDPFTYEFSKKNYPEAITKTDQFRKINIIINYIWAALFGICIVLSKITYSDDGGIQVIVSSIAPIVLLLAVGIPVSRKLPALLMQTTQGERLHFESIKDLFEAMPFGLNKGLAEGLDAIIQFHLTGEEPTDGYLTIKNLECTYTDGTHPDPKTTIRADSKLWLAISNNEISGDQAFINKEYTVEGDMTILLKLGELFAPSNEAEEDIKQRPKEIGFEYKTFEPGRIKQIVVFDGGPRNTEFSKTTFMVKHFCRGAKSAGAEIEYIKLKDMKINPCTGCFTCWTKTPGECIFQDDMTDLRLKYRKADLIVFASPLYIFSVTGIMKNFLDRIVPNMKPYMIIDNGETRHPHRYPEDKEQGFVVFSAAGFPEVEHNFDGLRGMFRCLHSHSEKASLMGEFYMPGAELIAQPVYAERRRRVEQACYNAGEQAVKEGQINTGLMQTVSDPEISQSKFQKQTDYFWESLDGKASYLKNCPALEYADDI</sequence>
<dbReference type="SUPFAM" id="SSF55718">
    <property type="entry name" value="SCP-like"/>
    <property type="match status" value="1"/>
</dbReference>
<evidence type="ECO:0000259" key="4">
    <source>
        <dbReference type="Pfam" id="PF02036"/>
    </source>
</evidence>
<dbReference type="Gene3D" id="3.40.50.360">
    <property type="match status" value="1"/>
</dbReference>
<dbReference type="Pfam" id="PF03358">
    <property type="entry name" value="FMN_red"/>
    <property type="match status" value="1"/>
</dbReference>
<keyword evidence="3" id="KW-0472">Membrane</keyword>
<feature type="transmembrane region" description="Helical" evidence="3">
    <location>
        <begin position="63"/>
        <end position="83"/>
    </location>
</feature>
<accession>A0A8J6TQW0</accession>
<feature type="domain" description="NADPH-dependent FMN reductase-like" evidence="5">
    <location>
        <begin position="334"/>
        <end position="436"/>
    </location>
</feature>
<dbReference type="GO" id="GO:0016491">
    <property type="term" value="F:oxidoreductase activity"/>
    <property type="evidence" value="ECO:0007669"/>
    <property type="project" value="InterPro"/>
</dbReference>
<feature type="transmembrane region" description="Helical" evidence="3">
    <location>
        <begin position="33"/>
        <end position="51"/>
    </location>
</feature>
<feature type="transmembrane region" description="Helical" evidence="3">
    <location>
        <begin position="134"/>
        <end position="154"/>
    </location>
</feature>
<dbReference type="PANTHER" id="PTHR43278">
    <property type="entry name" value="NAD(P)H-DEPENDENT FMN-CONTAINING OXIDOREDUCTASE YWQN-RELATED"/>
    <property type="match status" value="1"/>
</dbReference>
<keyword evidence="2" id="KW-0288">FMN</keyword>
<evidence type="ECO:0000256" key="3">
    <source>
        <dbReference type="SAM" id="Phobius"/>
    </source>
</evidence>
<keyword evidence="3" id="KW-1133">Transmembrane helix</keyword>
<evidence type="ECO:0000259" key="5">
    <source>
        <dbReference type="Pfam" id="PF03358"/>
    </source>
</evidence>
<feature type="transmembrane region" description="Helical" evidence="3">
    <location>
        <begin position="160"/>
        <end position="180"/>
    </location>
</feature>
<protein>
    <submittedName>
        <fullName evidence="6">NAD(P)H-dependent oxidoreductase</fullName>
    </submittedName>
</protein>
<dbReference type="AlphaFoldDB" id="A0A8J6TQW0"/>
<keyword evidence="3" id="KW-0812">Transmembrane</keyword>
<evidence type="ECO:0000313" key="7">
    <source>
        <dbReference type="Proteomes" id="UP000605201"/>
    </source>
</evidence>
<dbReference type="Gene3D" id="3.30.1050.10">
    <property type="entry name" value="SCP2 sterol-binding domain"/>
    <property type="match status" value="1"/>
</dbReference>
<organism evidence="6 7">
    <name type="scientific">Candidatus Desulfatibia vada</name>
    <dbReference type="NCBI Taxonomy" id="2841696"/>
    <lineage>
        <taxon>Bacteria</taxon>
        <taxon>Pseudomonadati</taxon>
        <taxon>Thermodesulfobacteriota</taxon>
        <taxon>Desulfobacteria</taxon>
        <taxon>Desulfobacterales</taxon>
        <taxon>Desulfobacterales incertae sedis</taxon>
        <taxon>Candidatus Desulfatibia</taxon>
    </lineage>
</organism>
<evidence type="ECO:0000256" key="1">
    <source>
        <dbReference type="ARBA" id="ARBA00022630"/>
    </source>
</evidence>
<feature type="domain" description="SCP2" evidence="4">
    <location>
        <begin position="214"/>
        <end position="302"/>
    </location>
</feature>